<proteinExistence type="predicted"/>
<accession>A0A2K6BZZ4</accession>
<evidence type="ECO:0000313" key="1">
    <source>
        <dbReference type="Ensembl" id="ENSMNEP00000016992.1"/>
    </source>
</evidence>
<keyword evidence="2" id="KW-1185">Reference proteome</keyword>
<dbReference type="AlphaFoldDB" id="A0A2K6BZZ4"/>
<reference evidence="1" key="1">
    <citation type="submission" date="2025-08" db="UniProtKB">
        <authorList>
            <consortium name="Ensembl"/>
        </authorList>
    </citation>
    <scope>IDENTIFICATION</scope>
</reference>
<dbReference type="Ensembl" id="ENSMNET00000041214.1">
    <property type="protein sequence ID" value="ENSMNEP00000016992.1"/>
    <property type="gene ID" value="ENSMNEG00000032510.1"/>
</dbReference>
<evidence type="ECO:0000313" key="2">
    <source>
        <dbReference type="Proteomes" id="UP000233120"/>
    </source>
</evidence>
<reference evidence="1" key="2">
    <citation type="submission" date="2025-09" db="UniProtKB">
        <authorList>
            <consortium name="Ensembl"/>
        </authorList>
    </citation>
    <scope>IDENTIFICATION</scope>
</reference>
<organism evidence="1 2">
    <name type="scientific">Macaca nemestrina</name>
    <name type="common">Pig-tailed macaque</name>
    <dbReference type="NCBI Taxonomy" id="9545"/>
    <lineage>
        <taxon>Eukaryota</taxon>
        <taxon>Metazoa</taxon>
        <taxon>Chordata</taxon>
        <taxon>Craniata</taxon>
        <taxon>Vertebrata</taxon>
        <taxon>Euteleostomi</taxon>
        <taxon>Mammalia</taxon>
        <taxon>Eutheria</taxon>
        <taxon>Euarchontoglires</taxon>
        <taxon>Primates</taxon>
        <taxon>Haplorrhini</taxon>
        <taxon>Catarrhini</taxon>
        <taxon>Cercopithecidae</taxon>
        <taxon>Cercopithecinae</taxon>
        <taxon>Macaca</taxon>
    </lineage>
</organism>
<protein>
    <submittedName>
        <fullName evidence="1">Uncharacterized protein</fullName>
    </submittedName>
</protein>
<dbReference type="STRING" id="9545.ENSMNEP00000016992"/>
<sequence>MDALDRVVKPKMKTAKIFLEKREPKLNENIKNALLIKGGNANVTVTQVLKDVCTF</sequence>
<name>A0A2K6BZZ4_MACNE</name>
<dbReference type="OMA" id="KYHRIFL"/>
<dbReference type="GeneTree" id="ENSGT00940000168450"/>
<dbReference type="Proteomes" id="UP000233120">
    <property type="component" value="Unassembled WGS sequence"/>
</dbReference>